<dbReference type="SMART" id="SM00490">
    <property type="entry name" value="HELICc"/>
    <property type="match status" value="1"/>
</dbReference>
<feature type="region of interest" description="Disordered" evidence="5">
    <location>
        <begin position="1"/>
        <end position="30"/>
    </location>
</feature>
<evidence type="ECO:0000256" key="1">
    <source>
        <dbReference type="ARBA" id="ARBA00022741"/>
    </source>
</evidence>
<dbReference type="PANTHER" id="PTHR45626:SF17">
    <property type="entry name" value="HELICASE-LIKE TRANSCRIPTION FACTOR"/>
    <property type="match status" value="1"/>
</dbReference>
<evidence type="ECO:0000259" key="7">
    <source>
        <dbReference type="PROSITE" id="PS51194"/>
    </source>
</evidence>
<dbReference type="CDD" id="cd18793">
    <property type="entry name" value="SF2_C_SNF"/>
    <property type="match status" value="1"/>
</dbReference>
<gene>
    <name evidence="8" type="ORF">SLS59_003555</name>
</gene>
<dbReference type="Pfam" id="PF00176">
    <property type="entry name" value="SNF2-rel_dom"/>
    <property type="match status" value="1"/>
</dbReference>
<keyword evidence="2" id="KW-0378">Hydrolase</keyword>
<dbReference type="SMART" id="SM00487">
    <property type="entry name" value="DEXDc"/>
    <property type="match status" value="1"/>
</dbReference>
<keyword evidence="4" id="KW-0067">ATP-binding</keyword>
<dbReference type="SUPFAM" id="SSF52540">
    <property type="entry name" value="P-loop containing nucleoside triphosphate hydrolases"/>
    <property type="match status" value="2"/>
</dbReference>
<evidence type="ECO:0000313" key="8">
    <source>
        <dbReference type="EMBL" id="KAL1605751.1"/>
    </source>
</evidence>
<feature type="region of interest" description="Disordered" evidence="5">
    <location>
        <begin position="155"/>
        <end position="198"/>
    </location>
</feature>
<organism evidence="8 9">
    <name type="scientific">Nothophoma quercina</name>
    <dbReference type="NCBI Taxonomy" id="749835"/>
    <lineage>
        <taxon>Eukaryota</taxon>
        <taxon>Fungi</taxon>
        <taxon>Dikarya</taxon>
        <taxon>Ascomycota</taxon>
        <taxon>Pezizomycotina</taxon>
        <taxon>Dothideomycetes</taxon>
        <taxon>Pleosporomycetidae</taxon>
        <taxon>Pleosporales</taxon>
        <taxon>Pleosporineae</taxon>
        <taxon>Didymellaceae</taxon>
        <taxon>Nothophoma</taxon>
    </lineage>
</organism>
<dbReference type="PANTHER" id="PTHR45626">
    <property type="entry name" value="TRANSCRIPTION TERMINATION FACTOR 2-RELATED"/>
    <property type="match status" value="1"/>
</dbReference>
<dbReference type="InterPro" id="IPR000330">
    <property type="entry name" value="SNF2_N"/>
</dbReference>
<dbReference type="PROSITE" id="PS51194">
    <property type="entry name" value="HELICASE_CTER"/>
    <property type="match status" value="1"/>
</dbReference>
<dbReference type="Proteomes" id="UP001521222">
    <property type="component" value="Unassembled WGS sequence"/>
</dbReference>
<feature type="region of interest" description="Disordered" evidence="5">
    <location>
        <begin position="913"/>
        <end position="989"/>
    </location>
</feature>
<evidence type="ECO:0000256" key="2">
    <source>
        <dbReference type="ARBA" id="ARBA00022801"/>
    </source>
</evidence>
<feature type="compositionally biased region" description="Acidic residues" evidence="5">
    <location>
        <begin position="944"/>
        <end position="974"/>
    </location>
</feature>
<keyword evidence="1" id="KW-0547">Nucleotide-binding</keyword>
<dbReference type="InterPro" id="IPR014001">
    <property type="entry name" value="Helicase_ATP-bd"/>
</dbReference>
<dbReference type="InterPro" id="IPR027417">
    <property type="entry name" value="P-loop_NTPase"/>
</dbReference>
<dbReference type="PROSITE" id="PS51192">
    <property type="entry name" value="HELICASE_ATP_BIND_1"/>
    <property type="match status" value="1"/>
</dbReference>
<dbReference type="InterPro" id="IPR049730">
    <property type="entry name" value="SNF2/RAD54-like_C"/>
</dbReference>
<dbReference type="Gene3D" id="3.40.50.10810">
    <property type="entry name" value="Tandem AAA-ATPase domain"/>
    <property type="match status" value="1"/>
</dbReference>
<protein>
    <submittedName>
        <fullName evidence="8">Uncharacterized protein</fullName>
    </submittedName>
</protein>
<feature type="region of interest" description="Disordered" evidence="5">
    <location>
        <begin position="329"/>
        <end position="456"/>
    </location>
</feature>
<name>A0ABR3RMU5_9PLEO</name>
<evidence type="ECO:0000256" key="3">
    <source>
        <dbReference type="ARBA" id="ARBA00022806"/>
    </source>
</evidence>
<accession>A0ABR3RMU5</accession>
<reference evidence="8 9" key="1">
    <citation type="submission" date="2024-02" db="EMBL/GenBank/DDBJ databases">
        <title>De novo assembly and annotation of 12 fungi associated with fruit tree decline syndrome in Ontario, Canada.</title>
        <authorList>
            <person name="Sulman M."/>
            <person name="Ellouze W."/>
            <person name="Ilyukhin E."/>
        </authorList>
    </citation>
    <scope>NUCLEOTIDE SEQUENCE [LARGE SCALE GENOMIC DNA]</scope>
    <source>
        <strain evidence="8 9">M97-236</strain>
    </source>
</reference>
<comment type="caution">
    <text evidence="8">The sequence shown here is derived from an EMBL/GenBank/DDBJ whole genome shotgun (WGS) entry which is preliminary data.</text>
</comment>
<feature type="compositionally biased region" description="Basic residues" evidence="5">
    <location>
        <begin position="421"/>
        <end position="432"/>
    </location>
</feature>
<dbReference type="EMBL" id="JAKIXB020000009">
    <property type="protein sequence ID" value="KAL1605751.1"/>
    <property type="molecule type" value="Genomic_DNA"/>
</dbReference>
<sequence>MSDDTSNNELVPMQTEPTDANDLFKDDGEFESQYEDGTAFTDSIDPTTDAHDAAMALLPSGDATFAQEILGVEDYREATPGPEEQYEDIYKSVEDDLQPEKSLVQVHADTTMSDHHDDHFKPEQQAQLISYEPIYQDTAMQDVPNDMKNLVQQTTSNLPVRADVDPPSRSVREDSTSLFVPERHSSSHSPAPVPIPPRLDAAPPFPARQLSMFARVRNMQKLAKARKDAYNRVASATQPSADIDPETYLEAVTSGIRPPAGAYPNDTNEDEMAHRQALAEFQKQKRHYDKIKEQNNGRLSFQRDVEWMKIKGAEDARLKKRQRDLVNAELGDEQDLFPQVRTHAEEQEEESDDALYAEDGSRKRRRGEQPREQTKPVSIQDAELQAMRVALDASDDLPKKKRKGGAGLEDTQEGRSSAKVRTIKSKATRPSRSKAAGKSATKGPRKTAKDKRELERATKQATSLFNANVFEQQAGMSAADQPTFKTRSKAEALKELIASVPVQEKKQARSDMNTLIQASKDFDGYGSCKVAPGGNWMVKGMKTSLKGYQVLGSAFMRRRENDASEPRGGLMADQMGLGKTLMMLANIVNSKLNTKEGPKTTLLVASPSLLTQWAGEIEQHTNCGVKVMRYGAGTRPDSTIAIRILQGHDIILTTYSEVMKSYPKNEPPIECQTAEQKIAWWKETYDKRRGVLHQMYFKRIVLDEAQAIKNHQGRTSIACRALMASHKWALSGTPILNGLEELYPYFKFLNVPHTGSFRIFKHNYCGSGVGENAERLLVRLSQFMIRRTHADRMFNAPILKLPQANQSTYWCEFNSVERAIYIIVHKRFASNINMWSKKGTLSRSYSNVLVMLLRLRQLTAHVLMLQFVMRDLLEREDIEQIKDVVTKQTAHSHAHQGRTILAIRRQLEAHELREKRKTAAKAARRLAAEEAAKAAAKANRTEYVEPEDEEEEDEHEEDDVPVEVPQEGELEEEGVGARRGKERNKSGKGFGKSYDFKPYVSSLTIGEAWEKKKEQAKCGECGKRPYKPWKTACGHLICGTTCYENVMNAAAEAGKTSGTCRQCGQTFFVCTPCDDADDGEPVRGTRARAAQKKKKEKERFDREDIVDDWLSLGGEEVLPSAKTVAIKAQILNWTKENPSVKIIIYTQFLAMIRILAKVCQQEGWGTEQYHGKLSLGARDKATKEFANNPKSTVLLASLRCGGLGLNLTMASKVIIIDPWWNQASEQQAFCRVFRIGQQDETFMSRMCVKNTIDERLIEMQREKQKEIDEVMDDGGKRTKHLEIADLMRLFGNIEDDGDGKPFIVVDNPAPVGGFYADQDHEGYADEF</sequence>
<dbReference type="Gene3D" id="3.40.50.300">
    <property type="entry name" value="P-loop containing nucleotide triphosphate hydrolases"/>
    <property type="match status" value="1"/>
</dbReference>
<keyword evidence="3" id="KW-0347">Helicase</keyword>
<evidence type="ECO:0000313" key="9">
    <source>
        <dbReference type="Proteomes" id="UP001521222"/>
    </source>
</evidence>
<feature type="compositionally biased region" description="Basic residues" evidence="5">
    <location>
        <begin position="915"/>
        <end position="924"/>
    </location>
</feature>
<dbReference type="CDD" id="cd18008">
    <property type="entry name" value="DEXDc_SHPRH-like"/>
    <property type="match status" value="1"/>
</dbReference>
<evidence type="ECO:0000256" key="5">
    <source>
        <dbReference type="SAM" id="MobiDB-lite"/>
    </source>
</evidence>
<evidence type="ECO:0000259" key="6">
    <source>
        <dbReference type="PROSITE" id="PS51192"/>
    </source>
</evidence>
<dbReference type="InterPro" id="IPR001650">
    <property type="entry name" value="Helicase_C-like"/>
</dbReference>
<dbReference type="Pfam" id="PF00271">
    <property type="entry name" value="Helicase_C"/>
    <property type="match status" value="1"/>
</dbReference>
<proteinExistence type="predicted"/>
<keyword evidence="9" id="KW-1185">Reference proteome</keyword>
<feature type="domain" description="Helicase ATP-binding" evidence="6">
    <location>
        <begin position="560"/>
        <end position="752"/>
    </location>
</feature>
<dbReference type="InterPro" id="IPR050628">
    <property type="entry name" value="SNF2_RAD54_helicase_TF"/>
</dbReference>
<feature type="domain" description="Helicase C-terminal" evidence="7">
    <location>
        <begin position="1125"/>
        <end position="1275"/>
    </location>
</feature>
<feature type="compositionally biased region" description="Acidic residues" evidence="5">
    <location>
        <begin position="346"/>
        <end position="356"/>
    </location>
</feature>
<evidence type="ECO:0000256" key="4">
    <source>
        <dbReference type="ARBA" id="ARBA00022840"/>
    </source>
</evidence>
<dbReference type="InterPro" id="IPR038718">
    <property type="entry name" value="SNF2-like_sf"/>
</dbReference>
<feature type="compositionally biased region" description="Basic and acidic residues" evidence="5">
    <location>
        <begin position="162"/>
        <end position="185"/>
    </location>
</feature>